<gene>
    <name evidence="2" type="ORF">OVN18_00460</name>
</gene>
<evidence type="ECO:0000313" key="3">
    <source>
        <dbReference type="Proteomes" id="UP001164706"/>
    </source>
</evidence>
<organism evidence="2 3">
    <name type="scientific">Microcella daejeonensis</name>
    <dbReference type="NCBI Taxonomy" id="2994971"/>
    <lineage>
        <taxon>Bacteria</taxon>
        <taxon>Bacillati</taxon>
        <taxon>Actinomycetota</taxon>
        <taxon>Actinomycetes</taxon>
        <taxon>Micrococcales</taxon>
        <taxon>Microbacteriaceae</taxon>
        <taxon>Microcella</taxon>
    </lineage>
</organism>
<protein>
    <submittedName>
        <fullName evidence="2">Thioredoxin family protein</fullName>
    </submittedName>
</protein>
<dbReference type="RefSeq" id="WP_267781306.1">
    <property type="nucleotide sequence ID" value="NZ_CP113089.1"/>
</dbReference>
<dbReference type="Gene3D" id="3.40.30.10">
    <property type="entry name" value="Glutaredoxin"/>
    <property type="match status" value="1"/>
</dbReference>
<accession>A0A9E8MKZ8</accession>
<dbReference type="SUPFAM" id="SSF52833">
    <property type="entry name" value="Thioredoxin-like"/>
    <property type="match status" value="1"/>
</dbReference>
<keyword evidence="3" id="KW-1185">Reference proteome</keyword>
<dbReference type="KEGG" id="mdb:OVN18_00460"/>
<evidence type="ECO:0000259" key="1">
    <source>
        <dbReference type="Pfam" id="PF00085"/>
    </source>
</evidence>
<feature type="domain" description="Thioredoxin" evidence="1">
    <location>
        <begin position="48"/>
        <end position="131"/>
    </location>
</feature>
<sequence>MDPTSVLLVLVAIVAAATAAGLVIRARRGRVSAVSDGRRDARLAVPGADLTLVQLSSPVCSACGVMRRVTEEIEAADAALGRRELDVTEHPDLARDHAVMSTPTILLVDAAGAVRSRIIGAAKPADVRAAIADARAAAAVAA</sequence>
<dbReference type="Pfam" id="PF00085">
    <property type="entry name" value="Thioredoxin"/>
    <property type="match status" value="1"/>
</dbReference>
<dbReference type="AlphaFoldDB" id="A0A9E8MKZ8"/>
<evidence type="ECO:0000313" key="2">
    <source>
        <dbReference type="EMBL" id="WAB81535.1"/>
    </source>
</evidence>
<reference evidence="2" key="1">
    <citation type="submission" date="2022-11" db="EMBL/GenBank/DDBJ databases">
        <title>Description of Microcella daejonensis nov. sp, isolated from riverside soil.</title>
        <authorList>
            <person name="Molina K.M."/>
            <person name="Kim S.B."/>
        </authorList>
    </citation>
    <scope>NUCLEOTIDE SEQUENCE</scope>
    <source>
        <strain evidence="2">MMS21-STM12</strain>
    </source>
</reference>
<dbReference type="InterPro" id="IPR013766">
    <property type="entry name" value="Thioredoxin_domain"/>
</dbReference>
<dbReference type="EMBL" id="CP113089">
    <property type="protein sequence ID" value="WAB81535.1"/>
    <property type="molecule type" value="Genomic_DNA"/>
</dbReference>
<dbReference type="Proteomes" id="UP001164706">
    <property type="component" value="Chromosome"/>
</dbReference>
<dbReference type="InterPro" id="IPR036249">
    <property type="entry name" value="Thioredoxin-like_sf"/>
</dbReference>
<dbReference type="CDD" id="cd02947">
    <property type="entry name" value="TRX_family"/>
    <property type="match status" value="1"/>
</dbReference>
<name>A0A9E8MKZ8_9MICO</name>
<proteinExistence type="predicted"/>